<evidence type="ECO:0000313" key="3">
    <source>
        <dbReference type="Proteomes" id="UP000032141"/>
    </source>
</evidence>
<organism evidence="2 3">
    <name type="scientific">Brassica oleracea var. oleracea</name>
    <dbReference type="NCBI Taxonomy" id="109376"/>
    <lineage>
        <taxon>Eukaryota</taxon>
        <taxon>Viridiplantae</taxon>
        <taxon>Streptophyta</taxon>
        <taxon>Embryophyta</taxon>
        <taxon>Tracheophyta</taxon>
        <taxon>Spermatophyta</taxon>
        <taxon>Magnoliopsida</taxon>
        <taxon>eudicotyledons</taxon>
        <taxon>Gunneridae</taxon>
        <taxon>Pentapetalae</taxon>
        <taxon>rosids</taxon>
        <taxon>malvids</taxon>
        <taxon>Brassicales</taxon>
        <taxon>Brassicaceae</taxon>
        <taxon>Brassiceae</taxon>
        <taxon>Brassica</taxon>
    </lineage>
</organism>
<keyword evidence="3" id="KW-1185">Reference proteome</keyword>
<dbReference type="Proteomes" id="UP000032141">
    <property type="component" value="Chromosome C2"/>
</dbReference>
<sequence>MEDDDLLGEDLMHTKSPNDNVHGDLGDQHVRNKQDGSFLMIEANKMGDTGEADGESGQKVITSSSTRSLFPAGNPRRASPRINAKTVTHLENGARGKRGLSTRKATTSEGNQKRGNDLTVRHLTEMCQKHHPGLLFLSETKNRKPLLQNIQADLGFNKLFTVEPLGQRGGLALFL</sequence>
<feature type="region of interest" description="Disordered" evidence="1">
    <location>
        <begin position="1"/>
        <end position="116"/>
    </location>
</feature>
<proteinExistence type="predicted"/>
<feature type="compositionally biased region" description="Polar residues" evidence="1">
    <location>
        <begin position="59"/>
        <end position="68"/>
    </location>
</feature>
<reference evidence="2 3" key="1">
    <citation type="journal article" date="2014" name="Genome Biol.">
        <title>Transcriptome and methylome profiling reveals relics of genome dominance in the mesopolyploid Brassica oleracea.</title>
        <authorList>
            <person name="Parkin I.A."/>
            <person name="Koh C."/>
            <person name="Tang H."/>
            <person name="Robinson S.J."/>
            <person name="Kagale S."/>
            <person name="Clarke W.E."/>
            <person name="Town C.D."/>
            <person name="Nixon J."/>
            <person name="Krishnakumar V."/>
            <person name="Bidwell S.L."/>
            <person name="Denoeud F."/>
            <person name="Belcram H."/>
            <person name="Links M.G."/>
            <person name="Just J."/>
            <person name="Clarke C."/>
            <person name="Bender T."/>
            <person name="Huebert T."/>
            <person name="Mason A.S."/>
            <person name="Pires J.C."/>
            <person name="Barker G."/>
            <person name="Moore J."/>
            <person name="Walley P.G."/>
            <person name="Manoli S."/>
            <person name="Batley J."/>
            <person name="Edwards D."/>
            <person name="Nelson M.N."/>
            <person name="Wang X."/>
            <person name="Paterson A.H."/>
            <person name="King G."/>
            <person name="Bancroft I."/>
            <person name="Chalhoub B."/>
            <person name="Sharpe A.G."/>
        </authorList>
    </citation>
    <scope>NUCLEOTIDE SEQUENCE</scope>
    <source>
        <strain evidence="2 3">cv. TO1000</strain>
    </source>
</reference>
<dbReference type="Gramene" id="Bo2g109160.1">
    <property type="protein sequence ID" value="Bo2g109160.1"/>
    <property type="gene ID" value="Bo2g109160"/>
</dbReference>
<reference evidence="2" key="2">
    <citation type="submission" date="2015-03" db="UniProtKB">
        <authorList>
            <consortium name="EnsemblPlants"/>
        </authorList>
    </citation>
    <scope>IDENTIFICATION</scope>
</reference>
<name>A0A0D3AT48_BRAOL</name>
<dbReference type="EnsemblPlants" id="Bo2g109160.1">
    <property type="protein sequence ID" value="Bo2g109160.1"/>
    <property type="gene ID" value="Bo2g109160"/>
</dbReference>
<protein>
    <submittedName>
        <fullName evidence="2">Uncharacterized protein</fullName>
    </submittedName>
</protein>
<feature type="compositionally biased region" description="Basic and acidic residues" evidence="1">
    <location>
        <begin position="21"/>
        <end position="34"/>
    </location>
</feature>
<evidence type="ECO:0000256" key="1">
    <source>
        <dbReference type="SAM" id="MobiDB-lite"/>
    </source>
</evidence>
<accession>A0A0D3AT48</accession>
<dbReference type="HOGENOM" id="CLU_1534668_0_0_1"/>
<dbReference type="eggNOG" id="KOG1075">
    <property type="taxonomic scope" value="Eukaryota"/>
</dbReference>
<dbReference type="AlphaFoldDB" id="A0A0D3AT48"/>
<evidence type="ECO:0000313" key="2">
    <source>
        <dbReference type="EnsemblPlants" id="Bo2g109160.1"/>
    </source>
</evidence>